<dbReference type="Pfam" id="PF23036">
    <property type="entry name" value="TRAPPC10_1st"/>
    <property type="match status" value="2"/>
</dbReference>
<accession>A0A9P5C1N3</accession>
<evidence type="ECO:0000256" key="2">
    <source>
        <dbReference type="ARBA" id="ARBA00022448"/>
    </source>
</evidence>
<feature type="compositionally biased region" description="Polar residues" evidence="4">
    <location>
        <begin position="144"/>
        <end position="154"/>
    </location>
</feature>
<feature type="domain" description="TRAPPC10/Trs130 N-terminal" evidence="6">
    <location>
        <begin position="6"/>
        <end position="199"/>
    </location>
</feature>
<evidence type="ECO:0000259" key="5">
    <source>
        <dbReference type="Pfam" id="PF12584"/>
    </source>
</evidence>
<evidence type="ECO:0000313" key="8">
    <source>
        <dbReference type="EMBL" id="KAF3041496.1"/>
    </source>
</evidence>
<evidence type="ECO:0000256" key="3">
    <source>
        <dbReference type="ARBA" id="ARBA00023034"/>
    </source>
</evidence>
<feature type="region of interest" description="Disordered" evidence="4">
    <location>
        <begin position="510"/>
        <end position="558"/>
    </location>
</feature>
<feature type="region of interest" description="Disordered" evidence="4">
    <location>
        <begin position="409"/>
        <end position="434"/>
    </location>
</feature>
<feature type="domain" description="TRAPPC10/Trs130 C-terminal" evidence="5">
    <location>
        <begin position="1313"/>
        <end position="1464"/>
    </location>
</feature>
<name>A0A9P5C1N3_9PLEO</name>
<evidence type="ECO:0000259" key="7">
    <source>
        <dbReference type="Pfam" id="PF23274"/>
    </source>
</evidence>
<organism evidence="8 9">
    <name type="scientific">Didymella heteroderae</name>
    <dbReference type="NCBI Taxonomy" id="1769908"/>
    <lineage>
        <taxon>Eukaryota</taxon>
        <taxon>Fungi</taxon>
        <taxon>Dikarya</taxon>
        <taxon>Ascomycota</taxon>
        <taxon>Pezizomycotina</taxon>
        <taxon>Dothideomycetes</taxon>
        <taxon>Pleosporomycetidae</taxon>
        <taxon>Pleosporales</taxon>
        <taxon>Pleosporineae</taxon>
        <taxon>Didymellaceae</taxon>
        <taxon>Didymella</taxon>
    </lineage>
</organism>
<comment type="subcellular location">
    <subcellularLocation>
        <location evidence="1">Golgi apparatus</location>
    </subcellularLocation>
</comment>
<dbReference type="Pfam" id="PF23274">
    <property type="entry name" value="DUF7077"/>
    <property type="match status" value="1"/>
</dbReference>
<evidence type="ECO:0000259" key="6">
    <source>
        <dbReference type="Pfam" id="PF23036"/>
    </source>
</evidence>
<evidence type="ECO:0000256" key="4">
    <source>
        <dbReference type="SAM" id="MobiDB-lite"/>
    </source>
</evidence>
<feature type="domain" description="TRAPPC10/Trs130 N-terminal" evidence="6">
    <location>
        <begin position="223"/>
        <end position="398"/>
    </location>
</feature>
<dbReference type="GO" id="GO:1990071">
    <property type="term" value="C:TRAPPII protein complex"/>
    <property type="evidence" value="ECO:0007669"/>
    <property type="project" value="InterPro"/>
</dbReference>
<feature type="compositionally biased region" description="Low complexity" evidence="4">
    <location>
        <begin position="544"/>
        <end position="553"/>
    </location>
</feature>
<dbReference type="InterPro" id="IPR055505">
    <property type="entry name" value="DUF7077"/>
</dbReference>
<dbReference type="Pfam" id="PF24965">
    <property type="entry name" value="TRS130_4HB"/>
    <property type="match status" value="1"/>
</dbReference>
<dbReference type="GO" id="GO:0006891">
    <property type="term" value="P:intra-Golgi vesicle-mediated transport"/>
    <property type="evidence" value="ECO:0007669"/>
    <property type="project" value="TreeGrafter"/>
</dbReference>
<protein>
    <recommendedName>
        <fullName evidence="10">TMEM1 family protein-like protein</fullName>
    </recommendedName>
</protein>
<feature type="compositionally biased region" description="Polar residues" evidence="4">
    <location>
        <begin position="513"/>
        <end position="525"/>
    </location>
</feature>
<dbReference type="OrthoDB" id="10256906at2759"/>
<dbReference type="InterPro" id="IPR056913">
    <property type="entry name" value="TRAPPC10/Trs130_N"/>
</dbReference>
<evidence type="ECO:0008006" key="10">
    <source>
        <dbReference type="Google" id="ProtNLM"/>
    </source>
</evidence>
<dbReference type="PANTHER" id="PTHR13251">
    <property type="entry name" value="EPILEPSY HOLOPROSENCEPHALY CANDIDATE 1/TMEM1"/>
    <property type="match status" value="1"/>
</dbReference>
<dbReference type="GO" id="GO:0034498">
    <property type="term" value="P:early endosome to Golgi transport"/>
    <property type="evidence" value="ECO:0007669"/>
    <property type="project" value="TreeGrafter"/>
</dbReference>
<keyword evidence="2" id="KW-0813">Transport</keyword>
<keyword evidence="3" id="KW-0333">Golgi apparatus</keyword>
<feature type="domain" description="DUF7077" evidence="7">
    <location>
        <begin position="973"/>
        <end position="1093"/>
    </location>
</feature>
<comment type="caution">
    <text evidence="8">The sequence shown here is derived from an EMBL/GenBank/DDBJ whole genome shotgun (WGS) entry which is preliminary data.</text>
</comment>
<evidence type="ECO:0000313" key="9">
    <source>
        <dbReference type="Proteomes" id="UP000758155"/>
    </source>
</evidence>
<dbReference type="PANTHER" id="PTHR13251:SF3">
    <property type="entry name" value="TRAFFICKING PROTEIN PARTICLE COMPLEX SUBUNIT 10"/>
    <property type="match status" value="1"/>
</dbReference>
<keyword evidence="9" id="KW-1185">Reference proteome</keyword>
<dbReference type="InterPro" id="IPR045126">
    <property type="entry name" value="TRAPPC10/Trs130"/>
</dbReference>
<dbReference type="EMBL" id="SWKV01000020">
    <property type="protein sequence ID" value="KAF3041496.1"/>
    <property type="molecule type" value="Genomic_DNA"/>
</dbReference>
<dbReference type="InterPro" id="IPR022233">
    <property type="entry name" value="TRAPPC10/Trs130_C"/>
</dbReference>
<dbReference type="Proteomes" id="UP000758155">
    <property type="component" value="Unassembled WGS sequence"/>
</dbReference>
<sequence>MDGLSSSKVTVEYHDPSGVFPLIQEDLTARLPLRNLHWKAPTRPLRSIDSLHVDLVPTSEPTQDANAEKERRHQIPGLRRTPYLKVYLLRCDDSEAYKGTARKQLREWIKDHTPPAQSSSASSPENHDAYEWMIIHVVLPDTPAASQPRGSGSAVTGDKEKTGATSVFKRTSTTILEKIRADFNLASKSAPDRVAQVRLKKERIPPRVLPAAGSVTSPAAPETQQEYDGAWNDVITKFKTLILSSFDLRVSQYEDDIRKNDSQRSLPGWNFNTFFVLKEGLARGFESAGLVDDALLGYDELSIGLDTVIRDQANAGSALQMLSHSEDLYQQAVKVAQQSQNTNGNTEDYVQFHDDKPIDAKKKDYRGLILANNIPIFEFRVYIFARQMSILLRMGNSQSARADLANKLQPRPNASVNQRSVDDSHLGTSSGGNVPDSEDLLSLAELCTRALNFITFAGRLLREDLINGAKAHETTLPEQLIENLVRSWTFSALDQVLRETSTSSLPFTKYSKEANTSSPGKSLSFSGRGKEKMSPEPKTMITPTRSSSRSGSTEAPYLQPTTTGQVVYENGQYQDRPAPAHSGVVNQSKNGLMDLAGQRAQIIGIQRRLLEHVGKALGWAVGWSAILPSLSQPEEFTEVNLDGDEEDEEAGDGNKTAERPVHATSGIASTALISASTSLDHFRQFYETLSNQIFQHYRAAGQIKSAESITGDLAALRYELGDFRAAAIYFGSMAGITNKGSPDANLSLFAKSRWNTVVATMLKMYARCLKKLNRKDEYIRTLLDLLSRSSASRISFSSSSKRTNDEGISDMPNDWLNDDKVDTGGVLSELVNFSQQLPYDVSVQMADYFTDIAVEPYLRHYEDKDGFQLRLQFRHILEDEVEIRAAKVRLVSANSTTAKDIWLETPEAITIRKGLIRLWVGCNIVLEAKRIAFVHEPVSKTEAPTPLGIIASASVTSLKAAKKARVQCFPRTGALDARVYLSHLIHIDKPRHIEISCSTGANEVKRAEIRLKSASAGLRLRTAEVSLESEGGVIDDSQKPGVIIVGAMPANSSLTLKIPYDMETILQDLTVKAEIDYHSATGQFQYFSSFTIPVELPLDVNVHDHFKGKTLFSKFNIKTANQVPLELLGVELEGSHEFDVHAPRRPENPLHVFPKQPVAVTYKIAKNVAKHEQLAPTKPTGSLALTVEYRCLNEDVLDRLGLYFASAVKDSPIFHLSRLLLAAFVDRAERKVVPYQYEKIALLEKVDMGAFEEADWAECLESLPQPARDETRSWLQSWLKDNRTVYLPKTETSNAGAISAPPSAHPPRRMVITVSIPQVHILHTVSLELASLPHPSKIAVVGQPLQATLRVSHTRRWASTASLVAAANLASAEDPIDFVYTLDASPDHWLIAGQRRALFTTTEDEVKEFTIMLIPLKAGNALLPSVDIRSRIKPKEKDDSKVGEEEVLNCETDYLNYGENVMVVPDVSSSTVGIGDMSLGSPRSVVWLEGVGQ</sequence>
<proteinExistence type="predicted"/>
<evidence type="ECO:0000256" key="1">
    <source>
        <dbReference type="ARBA" id="ARBA00004555"/>
    </source>
</evidence>
<dbReference type="Pfam" id="PF12584">
    <property type="entry name" value="TRAPPC10"/>
    <property type="match status" value="1"/>
</dbReference>
<feature type="region of interest" description="Disordered" evidence="4">
    <location>
        <begin position="143"/>
        <end position="163"/>
    </location>
</feature>
<dbReference type="GO" id="GO:0005829">
    <property type="term" value="C:cytosol"/>
    <property type="evidence" value="ECO:0007669"/>
    <property type="project" value="GOC"/>
</dbReference>
<gene>
    <name evidence="8" type="ORF">E8E12_001675</name>
</gene>
<reference evidence="8" key="1">
    <citation type="submission" date="2019-04" db="EMBL/GenBank/DDBJ databases">
        <title>Sequencing of skin fungus with MAO and IRED activity.</title>
        <authorList>
            <person name="Marsaioli A.J."/>
            <person name="Bonatto J.M.C."/>
            <person name="Reis Junior O."/>
        </authorList>
    </citation>
    <scope>NUCLEOTIDE SEQUENCE</scope>
    <source>
        <strain evidence="8">28M1</strain>
    </source>
</reference>